<dbReference type="GO" id="GO:0005524">
    <property type="term" value="F:ATP binding"/>
    <property type="evidence" value="ECO:0007669"/>
    <property type="project" value="UniProtKB-KW"/>
</dbReference>
<dbReference type="STRING" id="6277.A0A498S9T9"/>
<proteinExistence type="predicted"/>
<dbReference type="EMBL" id="UPTC01000143">
    <property type="protein sequence ID" value="VBB26777.1"/>
    <property type="molecule type" value="Genomic_DNA"/>
</dbReference>
<dbReference type="InterPro" id="IPR000719">
    <property type="entry name" value="Prot_kinase_dom"/>
</dbReference>
<dbReference type="GO" id="GO:0004672">
    <property type="term" value="F:protein kinase activity"/>
    <property type="evidence" value="ECO:0007669"/>
    <property type="project" value="InterPro"/>
</dbReference>
<protein>
    <recommendedName>
        <fullName evidence="4">Protein kinase domain-containing protein</fullName>
    </recommendedName>
</protein>
<keyword evidence="6" id="KW-1185">Reference proteome</keyword>
<dbReference type="InterPro" id="IPR050198">
    <property type="entry name" value="Non-receptor_tyrosine_kinases"/>
</dbReference>
<keyword evidence="1" id="KW-0547">Nucleotide-binding</keyword>
<accession>A0A498S9T9</accession>
<organism evidence="5 6">
    <name type="scientific">Acanthocheilonema viteae</name>
    <name type="common">Filarial nematode worm</name>
    <name type="synonym">Dipetalonema viteae</name>
    <dbReference type="NCBI Taxonomy" id="6277"/>
    <lineage>
        <taxon>Eukaryota</taxon>
        <taxon>Metazoa</taxon>
        <taxon>Ecdysozoa</taxon>
        <taxon>Nematoda</taxon>
        <taxon>Chromadorea</taxon>
        <taxon>Rhabditida</taxon>
        <taxon>Spirurina</taxon>
        <taxon>Spiruromorpha</taxon>
        <taxon>Filarioidea</taxon>
        <taxon>Onchocercidae</taxon>
        <taxon>Acanthocheilonema</taxon>
    </lineage>
</organism>
<dbReference type="SUPFAM" id="SSF56112">
    <property type="entry name" value="Protein kinase-like (PK-like)"/>
    <property type="match status" value="1"/>
</dbReference>
<evidence type="ECO:0000256" key="2">
    <source>
        <dbReference type="ARBA" id="ARBA00022840"/>
    </source>
</evidence>
<sequence length="588" mass="67842">MEMENSEHANITTGPLSRLEARALMSRFDSYSREEQKAFINGFLGMIYDNYDTTRRIQGTVDGINRIVITILIILLLCTTAALLSACVIGCRSSTECFFKLLQGKENLQISEAAIQTVAGKRVKKRNNSSSEVLCNDAVQRLQLLIADMGFEMHPIMSEQNDCSGDELQLKKKNYFGRLSEMFIEERLLKKPGDYVISRTHDDIFRFSVMSERHEKCHLLILKFCRTYTFENSIYPLAVSIARLIQKCIRSPMNVLSAILRTNVILRHFINSNVEDEDDYSFSGLFLRENDIIKTESLISKGTIADCFLGSLRTLNKCERVVIKVMHKYDHNELNNICRELHISNLLRQFVSTDSVIAVQSVRVFQSPYMIIYPFMNYGSYPDFAQRMGSKLTFMDKLKIAQTIAQALSDMHFLGLLHCDIGARNIFVRKIMISNSSKIISYHSHYGYKYYLGDYRESHIGKTKKVNPKEPINIRWLAPEVFQTKQLTEATDVFAFGITLYEIFTGNLPYFSMNSDEIRTKLIAGYKIRPKTHNTELPRKVIKLMRRCWHTKVNERPTMDGVWLQLKAIWNSVIAEQKCSQCNFQEES</sequence>
<keyword evidence="3" id="KW-0812">Transmembrane</keyword>
<feature type="domain" description="Protein kinase" evidence="4">
    <location>
        <begin position="293"/>
        <end position="574"/>
    </location>
</feature>
<dbReference type="Pfam" id="PF07714">
    <property type="entry name" value="PK_Tyr_Ser-Thr"/>
    <property type="match status" value="1"/>
</dbReference>
<dbReference type="InterPro" id="IPR011009">
    <property type="entry name" value="Kinase-like_dom_sf"/>
</dbReference>
<evidence type="ECO:0000256" key="3">
    <source>
        <dbReference type="SAM" id="Phobius"/>
    </source>
</evidence>
<dbReference type="AlphaFoldDB" id="A0A498S9T9"/>
<feature type="transmembrane region" description="Helical" evidence="3">
    <location>
        <begin position="64"/>
        <end position="84"/>
    </location>
</feature>
<reference evidence="5 6" key="1">
    <citation type="submission" date="2018-08" db="EMBL/GenBank/DDBJ databases">
        <authorList>
            <person name="Laetsch R D."/>
            <person name="Stevens L."/>
            <person name="Kumar S."/>
            <person name="Blaxter L. M."/>
        </authorList>
    </citation>
    <scope>NUCLEOTIDE SEQUENCE [LARGE SCALE GENOMIC DNA]</scope>
</reference>
<keyword evidence="3" id="KW-1133">Transmembrane helix</keyword>
<dbReference type="PROSITE" id="PS50011">
    <property type="entry name" value="PROTEIN_KINASE_DOM"/>
    <property type="match status" value="1"/>
</dbReference>
<name>A0A498S9T9_ACAVI</name>
<evidence type="ECO:0000313" key="6">
    <source>
        <dbReference type="Proteomes" id="UP000276991"/>
    </source>
</evidence>
<dbReference type="Gene3D" id="1.10.510.10">
    <property type="entry name" value="Transferase(Phosphotransferase) domain 1"/>
    <property type="match status" value="1"/>
</dbReference>
<dbReference type="InterPro" id="IPR001245">
    <property type="entry name" value="Ser-Thr/Tyr_kinase_cat_dom"/>
</dbReference>
<evidence type="ECO:0000256" key="1">
    <source>
        <dbReference type="ARBA" id="ARBA00022741"/>
    </source>
</evidence>
<evidence type="ECO:0000259" key="4">
    <source>
        <dbReference type="PROSITE" id="PS50011"/>
    </source>
</evidence>
<gene>
    <name evidence="5" type="ORF">NAV_LOCUS1607</name>
</gene>
<dbReference type="Proteomes" id="UP000276991">
    <property type="component" value="Unassembled WGS sequence"/>
</dbReference>
<dbReference type="PANTHER" id="PTHR24418">
    <property type="entry name" value="TYROSINE-PROTEIN KINASE"/>
    <property type="match status" value="1"/>
</dbReference>
<keyword evidence="2" id="KW-0067">ATP-binding</keyword>
<evidence type="ECO:0000313" key="5">
    <source>
        <dbReference type="EMBL" id="VBB26777.1"/>
    </source>
</evidence>
<keyword evidence="3" id="KW-0472">Membrane</keyword>
<dbReference type="OrthoDB" id="4062651at2759"/>